<reference evidence="6" key="1">
    <citation type="submission" date="2020-05" db="EMBL/GenBank/DDBJ databases">
        <authorList>
            <person name="Chiriac C."/>
            <person name="Salcher M."/>
            <person name="Ghai R."/>
            <person name="Kavagutti S V."/>
        </authorList>
    </citation>
    <scope>NUCLEOTIDE SEQUENCE</scope>
</reference>
<dbReference type="Gene3D" id="2.60.40.10">
    <property type="entry name" value="Immunoglobulins"/>
    <property type="match status" value="1"/>
</dbReference>
<evidence type="ECO:0000256" key="2">
    <source>
        <dbReference type="ARBA" id="ARBA00023277"/>
    </source>
</evidence>
<dbReference type="AlphaFoldDB" id="A0A6J6EVN2"/>
<evidence type="ECO:0000256" key="1">
    <source>
        <dbReference type="ARBA" id="ARBA00007072"/>
    </source>
</evidence>
<dbReference type="GO" id="GO:0008810">
    <property type="term" value="F:cellulase activity"/>
    <property type="evidence" value="ECO:0007669"/>
    <property type="project" value="InterPro"/>
</dbReference>
<feature type="domain" description="Cellulase Ig-like" evidence="5">
    <location>
        <begin position="276"/>
        <end position="370"/>
    </location>
</feature>
<keyword evidence="3" id="KW-0624">Polysaccharide degradation</keyword>
<gene>
    <name evidence="6" type="ORF">UFOPK1493_02995</name>
</gene>
<dbReference type="EMBL" id="CAEZSR010000146">
    <property type="protein sequence ID" value="CAB4580037.1"/>
    <property type="molecule type" value="Genomic_DNA"/>
</dbReference>
<evidence type="ECO:0000313" key="6">
    <source>
        <dbReference type="EMBL" id="CAB4580037.1"/>
    </source>
</evidence>
<dbReference type="GO" id="GO:0000272">
    <property type="term" value="P:polysaccharide catabolic process"/>
    <property type="evidence" value="ECO:0007669"/>
    <property type="project" value="UniProtKB-KW"/>
</dbReference>
<dbReference type="InterPro" id="IPR012341">
    <property type="entry name" value="6hp_glycosidase-like_sf"/>
</dbReference>
<organism evidence="6">
    <name type="scientific">freshwater metagenome</name>
    <dbReference type="NCBI Taxonomy" id="449393"/>
    <lineage>
        <taxon>unclassified sequences</taxon>
        <taxon>metagenomes</taxon>
        <taxon>ecological metagenomes</taxon>
    </lineage>
</organism>
<dbReference type="InterPro" id="IPR014756">
    <property type="entry name" value="Ig_E-set"/>
</dbReference>
<comment type="similarity">
    <text evidence="1">Belongs to the glycosyl hydrolase 9 (cellulase E) family.</text>
</comment>
<dbReference type="SUPFAM" id="SSF81296">
    <property type="entry name" value="E set domains"/>
    <property type="match status" value="1"/>
</dbReference>
<evidence type="ECO:0000256" key="3">
    <source>
        <dbReference type="ARBA" id="ARBA00023326"/>
    </source>
</evidence>
<dbReference type="Gene3D" id="1.50.10.10">
    <property type="match status" value="1"/>
</dbReference>
<dbReference type="Pfam" id="PF02927">
    <property type="entry name" value="CelD_N"/>
    <property type="match status" value="1"/>
</dbReference>
<feature type="domain" description="Glycoside hydrolase family 9" evidence="4">
    <location>
        <begin position="394"/>
        <end position="781"/>
    </location>
</feature>
<name>A0A6J6EVN2_9ZZZZ</name>
<dbReference type="SUPFAM" id="SSF48208">
    <property type="entry name" value="Six-hairpin glycosidases"/>
    <property type="match status" value="1"/>
</dbReference>
<dbReference type="InterPro" id="IPR013783">
    <property type="entry name" value="Ig-like_fold"/>
</dbReference>
<keyword evidence="2" id="KW-0119">Carbohydrate metabolism</keyword>
<evidence type="ECO:0000259" key="4">
    <source>
        <dbReference type="Pfam" id="PF00759"/>
    </source>
</evidence>
<dbReference type="InterPro" id="IPR008928">
    <property type="entry name" value="6-hairpin_glycosidase_sf"/>
</dbReference>
<dbReference type="CDD" id="cd02850">
    <property type="entry name" value="E_set_Cellulase_N"/>
    <property type="match status" value="1"/>
</dbReference>
<dbReference type="InterPro" id="IPR001701">
    <property type="entry name" value="Glyco_hydro_9"/>
</dbReference>
<evidence type="ECO:0000259" key="5">
    <source>
        <dbReference type="Pfam" id="PF02927"/>
    </source>
</evidence>
<proteinExistence type="inferred from homology"/>
<accession>A0A6J6EVN2</accession>
<dbReference type="Pfam" id="PF00759">
    <property type="entry name" value="Glyco_hydro_9"/>
    <property type="match status" value="1"/>
</dbReference>
<sequence length="869" mass="92182">MQKRWWALAAVAVAGIGAGAGVFVVVRDDDEEPDGPIGTHTISRLPPPAAGSLQVELDGGAARTSDGSVDVAITAPAGATEVQVSLDPTFAGATWQPIAEPLTIDVRDGGYQMVFARVRDGEGAEAGRPAVAGIEVDLTWDAATSSADGPHRPSWARMASPTTVLVRIEAGRVVRNGAAPFDRVVGEPLDVSSVDDPADWRVTTPGVTVASVSRVSRPWGEGITGDDPNADRVLPLVHDVYLELDARLPVGPHTIETADGTVAPVEVVYEPDSSRSAAIRVNQLGFAPADRGKVAFVSVWRGDAGGIDFPDAMTFEVVDTATRAVVLTGTTVTRATGDEFGRGDLTGAEVHEIDFSDVDAPGRYEVCVEALGCSAPFPIADDTTWRRALVAVARAAYHQRSGVALGAPYTSIDRPRPFHPDDNVTFEEVSLTAIDDPSNIGRDDRYEEYPGAVTGVLVDDAWGGHFDAGDWNSRIEHLGYVSMALDLVRLFPDTFESLDLNIPESGDAVPDVLDEGLWDLDLYLRLQHEDGGVPGGVDQNRFGEGEETSWDNSANVYVYSPDPWSTYSYVAVAAQAAVVLEPYDAERAATYAASAEAGMAWAEAAWAELATSDPARRDALAVAVDRARGAAAAAMLELTRDPAWNDVLADATVFDESSVGLLDCPGAECLAAWLAARMPADLVEPTIRANATQSIVAHADAALAAQATTAFGWTQERPDVPTVWGLGPSLPHGVGVLRAFVLTEDARYREAMVRSASFSLGGNPLGISFFTGLGEEPVRHPLIIDAIASGLPVWPGTSVYGIHDLNFSDGDDWVEEFRLGPAGVEPAPSDTPLLFDFYDVGTLPMMNEFTYGRNHTVALWTMGVLAATG</sequence>
<dbReference type="InterPro" id="IPR004197">
    <property type="entry name" value="Cellulase_Ig-like"/>
</dbReference>
<protein>
    <submittedName>
        <fullName evidence="6">Unannotated protein</fullName>
    </submittedName>
</protein>